<sequence>MANPTADDVVLHGLAAKVSRRVPTEFDGGVSLTPQPGGKGDLHFILAPDLGDARARSLERYSALSDPQLELYLDDDPPAVVAVPGADSTPEFPVTVAAGAELHLVVTPLTEDRSRVHWQLIAGVEWSGHQAMVTADFETTAETGNLTVRPGGTLGPTPVWELVPHWRGSRFEEPPDPNAPARRDEELAAAAEACQIYRVLSESDPTAYLPNLARALGSLAGKVQRHADVGKLLPDLARTLAELRAVQLRLGDAGAAVQAGLAAHAICRQLAEADPQRHTDGLAAALRGLVEPLVRTGEYEAAWTAGVEALALLRRAGEPTEEQLPGIAGIESNVGLALLRLDRHEEALDAQQRALQIRRQLATADPGHRPDLALSLVNLVDPLLHLGRADEAADAAREASDIYRALAEVDPGEYTGQYAASLTNLGSTLARVGRPAEGLATLEQAASTYRDLAGTHPEHAAHLAITLYNLANGLADEGRTDDAVLVWTEAGELVAPILGAADTFARTQLSAVLDGAAAGLLNAGRTCADEEPARALTLLDGAVQAYRVLTDADGRRRAALADALLLYTVVSASYGLELQRGLAAGDEAIEHYAQLIGDPPDPEQTQAAQAALITYQHLVLILTGLGRDEEAAELRRDLDAATRQSAG</sequence>
<proteinExistence type="predicted"/>
<dbReference type="RefSeq" id="WP_380119525.1">
    <property type="nucleotide sequence ID" value="NZ_JBHSIU010000041.1"/>
</dbReference>
<evidence type="ECO:0000313" key="1">
    <source>
        <dbReference type="EMBL" id="MFC5001923.1"/>
    </source>
</evidence>
<keyword evidence="2" id="KW-1185">Reference proteome</keyword>
<accession>A0ABV9W3I4</accession>
<dbReference type="Gene3D" id="1.25.40.10">
    <property type="entry name" value="Tetratricopeptide repeat domain"/>
    <property type="match status" value="2"/>
</dbReference>
<dbReference type="Pfam" id="PF13374">
    <property type="entry name" value="TPR_10"/>
    <property type="match status" value="1"/>
</dbReference>
<gene>
    <name evidence="1" type="ORF">ACFPIJ_29315</name>
</gene>
<name>A0ABV9W3I4_9ACTN</name>
<dbReference type="SUPFAM" id="SSF48452">
    <property type="entry name" value="TPR-like"/>
    <property type="match status" value="2"/>
</dbReference>
<dbReference type="InterPro" id="IPR019734">
    <property type="entry name" value="TPR_rpt"/>
</dbReference>
<dbReference type="InterPro" id="IPR011990">
    <property type="entry name" value="TPR-like_helical_dom_sf"/>
</dbReference>
<comment type="caution">
    <text evidence="1">The sequence shown here is derived from an EMBL/GenBank/DDBJ whole genome shotgun (WGS) entry which is preliminary data.</text>
</comment>
<dbReference type="EMBL" id="JBHSIU010000041">
    <property type="protein sequence ID" value="MFC5001923.1"/>
    <property type="molecule type" value="Genomic_DNA"/>
</dbReference>
<reference evidence="2" key="1">
    <citation type="journal article" date="2019" name="Int. J. Syst. Evol. Microbiol.">
        <title>The Global Catalogue of Microorganisms (GCM) 10K type strain sequencing project: providing services to taxonomists for standard genome sequencing and annotation.</title>
        <authorList>
            <consortium name="The Broad Institute Genomics Platform"/>
            <consortium name="The Broad Institute Genome Sequencing Center for Infectious Disease"/>
            <person name="Wu L."/>
            <person name="Ma J."/>
        </authorList>
    </citation>
    <scope>NUCLEOTIDE SEQUENCE [LARGE SCALE GENOMIC DNA]</scope>
    <source>
        <strain evidence="2">CGMCC 4.7152</strain>
    </source>
</reference>
<dbReference type="PANTHER" id="PTHR19959">
    <property type="entry name" value="KINESIN LIGHT CHAIN"/>
    <property type="match status" value="1"/>
</dbReference>
<dbReference type="Pfam" id="PF13424">
    <property type="entry name" value="TPR_12"/>
    <property type="match status" value="1"/>
</dbReference>
<evidence type="ECO:0000313" key="2">
    <source>
        <dbReference type="Proteomes" id="UP001595912"/>
    </source>
</evidence>
<dbReference type="PANTHER" id="PTHR19959:SF119">
    <property type="entry name" value="FUNGAL LIPASE-LIKE DOMAIN-CONTAINING PROTEIN"/>
    <property type="match status" value="1"/>
</dbReference>
<organism evidence="1 2">
    <name type="scientific">Dactylosporangium cerinum</name>
    <dbReference type="NCBI Taxonomy" id="1434730"/>
    <lineage>
        <taxon>Bacteria</taxon>
        <taxon>Bacillati</taxon>
        <taxon>Actinomycetota</taxon>
        <taxon>Actinomycetes</taxon>
        <taxon>Micromonosporales</taxon>
        <taxon>Micromonosporaceae</taxon>
        <taxon>Dactylosporangium</taxon>
    </lineage>
</organism>
<dbReference type="SMART" id="SM00028">
    <property type="entry name" value="TPR"/>
    <property type="match status" value="3"/>
</dbReference>
<dbReference type="Proteomes" id="UP001595912">
    <property type="component" value="Unassembled WGS sequence"/>
</dbReference>
<protein>
    <submittedName>
        <fullName evidence="1">Tetratricopeptide repeat protein</fullName>
    </submittedName>
</protein>